<dbReference type="OrthoDB" id="10056949at2759"/>
<evidence type="ECO:0000256" key="3">
    <source>
        <dbReference type="ARBA" id="ARBA00022782"/>
    </source>
</evidence>
<dbReference type="Pfam" id="PF02257">
    <property type="entry name" value="RFX_DNA_binding"/>
    <property type="match status" value="1"/>
</dbReference>
<dbReference type="SUPFAM" id="SSF46785">
    <property type="entry name" value="Winged helix' DNA-binding domain"/>
    <property type="match status" value="1"/>
</dbReference>
<evidence type="ECO:0000313" key="13">
    <source>
        <dbReference type="Proteomes" id="UP000594262"/>
    </source>
</evidence>
<dbReference type="GO" id="GO:0005634">
    <property type="term" value="C:nucleus"/>
    <property type="evidence" value="ECO:0007669"/>
    <property type="project" value="UniProtKB-SubCell"/>
</dbReference>
<dbReference type="InterPro" id="IPR003150">
    <property type="entry name" value="DNA-bd_RFX"/>
</dbReference>
<evidence type="ECO:0000256" key="8">
    <source>
        <dbReference type="ARBA" id="ARBA00072476"/>
    </source>
</evidence>
<dbReference type="InterPro" id="IPR036388">
    <property type="entry name" value="WH-like_DNA-bd_sf"/>
</dbReference>
<sequence length="757" mass="86273">PSNTCSMKDFEFVNEVNFFFFSFRLSSSLQKHIVSRGLSTVAWKHFKKTPSLFQHEKQKIPKISRIGCYHPPKTKMMKGMRGKRSGQLSLSKLQSPITTQWLNENYHIEDGLSLPRSSLYTHYLDFCTNSHIMPVNAASFGKIIRNTFPNLKTRRLGTRGQSKYHYYGITVRTTSPYYHMVLQEQQESAKMAAEAAQKAARAAKLAAAENGGKPPAQKKKSKPKSNHNSTSSNSNATSHHSSSANHTRDSIDTKPSTLPVATGNLLPDFPSVEMVDVEDSTFREQIKTFLIMYKAHCQRILDTILRANFTEVQNFLVHFWQGIPSHIVVILTENIVIELIGQCDNTLYKAIGSVLVPSSLQPLPPSLTQAIQQFAKDISNWLQLALLHMPEQLQQKKLLVAKSFAQQLVRLTSLSHLAQAARTVMTNVEVVMQMAMDFHEIPFDYVIKQVTWMTSSSPTSNRHNEEERIYKYLGEMYLLLEHQAPIEEYADWLSAMIQQCVVKPSEQEDASFQSLAQNFLLKWSFITSKIIQELTLRSAKSFGSFHLLQMLFDDYIFYKIESSADISEEIDDVPSFENRIPSFVMRNKGEGYTDTSNSASPVYFQNRYENLNNNNISPPSVPPTSNFPPVFNFPSNFLTSSNGMTETPTRSKSDYEGDQNRTGNLKYDPINSIPRHDQTSEVLKTDETFYSEDLELVRQLQEKTKSLMDASSKCIDSTNSYDSIYSNYSDDNSIRSTFEKHSTFMNSYDNRYQSYST</sequence>
<dbReference type="Pfam" id="PF25340">
    <property type="entry name" value="BCD_RFX"/>
    <property type="match status" value="1"/>
</dbReference>
<keyword evidence="4" id="KW-0805">Transcription regulation</keyword>
<dbReference type="EnsemblMetazoa" id="CLYHEMT019515.1">
    <property type="protein sequence ID" value="CLYHEMP019515.1"/>
    <property type="gene ID" value="CLYHEMG019515"/>
</dbReference>
<dbReference type="GO" id="GO:0030154">
    <property type="term" value="P:cell differentiation"/>
    <property type="evidence" value="ECO:0007669"/>
    <property type="project" value="UniProtKB-KW"/>
</dbReference>
<evidence type="ECO:0000256" key="5">
    <source>
        <dbReference type="ARBA" id="ARBA00023125"/>
    </source>
</evidence>
<evidence type="ECO:0000256" key="9">
    <source>
        <dbReference type="ARBA" id="ARBA00077088"/>
    </source>
</evidence>
<feature type="region of interest" description="Disordered" evidence="10">
    <location>
        <begin position="203"/>
        <end position="257"/>
    </location>
</feature>
<evidence type="ECO:0000256" key="6">
    <source>
        <dbReference type="ARBA" id="ARBA00023163"/>
    </source>
</evidence>
<dbReference type="FunFam" id="1.10.10.10:FF:000211">
    <property type="entry name" value="Regulatory factor X, 6"/>
    <property type="match status" value="1"/>
</dbReference>
<dbReference type="InterPro" id="IPR057321">
    <property type="entry name" value="RFX1-4/6/8-like_BCD"/>
</dbReference>
<dbReference type="GO" id="GO:0000978">
    <property type="term" value="F:RNA polymerase II cis-regulatory region sequence-specific DNA binding"/>
    <property type="evidence" value="ECO:0007669"/>
    <property type="project" value="TreeGrafter"/>
</dbReference>
<proteinExistence type="predicted"/>
<organism evidence="12 13">
    <name type="scientific">Clytia hemisphaerica</name>
    <dbReference type="NCBI Taxonomy" id="252671"/>
    <lineage>
        <taxon>Eukaryota</taxon>
        <taxon>Metazoa</taxon>
        <taxon>Cnidaria</taxon>
        <taxon>Hydrozoa</taxon>
        <taxon>Hydroidolina</taxon>
        <taxon>Leptothecata</taxon>
        <taxon>Obeliida</taxon>
        <taxon>Clytiidae</taxon>
        <taxon>Clytia</taxon>
    </lineage>
</organism>
<keyword evidence="7" id="KW-0539">Nucleus</keyword>
<keyword evidence="5" id="KW-0238">DNA-binding</keyword>
<comment type="subcellular location">
    <subcellularLocation>
        <location evidence="1">Nucleus</location>
    </subcellularLocation>
</comment>
<evidence type="ECO:0000256" key="4">
    <source>
        <dbReference type="ARBA" id="ARBA00023015"/>
    </source>
</evidence>
<dbReference type="PANTHER" id="PTHR12619">
    <property type="entry name" value="RFX TRANSCRIPTION FACTOR FAMILY"/>
    <property type="match status" value="1"/>
</dbReference>
<dbReference type="InterPro" id="IPR036390">
    <property type="entry name" value="WH_DNA-bd_sf"/>
</dbReference>
<name>A0A7M5X8H4_9CNID</name>
<feature type="compositionally biased region" description="Low complexity" evidence="10">
    <location>
        <begin position="203"/>
        <end position="215"/>
    </location>
</feature>
<feature type="compositionally biased region" description="Basic residues" evidence="10">
    <location>
        <begin position="216"/>
        <end position="225"/>
    </location>
</feature>
<keyword evidence="6" id="KW-0804">Transcription</keyword>
<feature type="domain" description="RFX-type winged-helix" evidence="11">
    <location>
        <begin position="98"/>
        <end position="173"/>
    </location>
</feature>
<dbReference type="GO" id="GO:0000981">
    <property type="term" value="F:DNA-binding transcription factor activity, RNA polymerase II-specific"/>
    <property type="evidence" value="ECO:0007669"/>
    <property type="project" value="TreeGrafter"/>
</dbReference>
<accession>A0A7M5X8H4</accession>
<feature type="compositionally biased region" description="Low complexity" evidence="10">
    <location>
        <begin position="226"/>
        <end position="245"/>
    </location>
</feature>
<keyword evidence="13" id="KW-1185">Reference proteome</keyword>
<evidence type="ECO:0000256" key="2">
    <source>
        <dbReference type="ARBA" id="ARBA00022473"/>
    </source>
</evidence>
<keyword evidence="3" id="KW-0221">Differentiation</keyword>
<dbReference type="InterPro" id="IPR039779">
    <property type="entry name" value="RFX-like"/>
</dbReference>
<evidence type="ECO:0000259" key="11">
    <source>
        <dbReference type="PROSITE" id="PS51526"/>
    </source>
</evidence>
<dbReference type="Proteomes" id="UP000594262">
    <property type="component" value="Unplaced"/>
</dbReference>
<dbReference type="PROSITE" id="PS51526">
    <property type="entry name" value="RFX_DBD"/>
    <property type="match status" value="1"/>
</dbReference>
<evidence type="ECO:0000256" key="10">
    <source>
        <dbReference type="SAM" id="MobiDB-lite"/>
    </source>
</evidence>
<dbReference type="Gene3D" id="1.10.10.10">
    <property type="entry name" value="Winged helix-like DNA-binding domain superfamily/Winged helix DNA-binding domain"/>
    <property type="match status" value="1"/>
</dbReference>
<dbReference type="AlphaFoldDB" id="A0A7M5X8H4"/>
<feature type="region of interest" description="Disordered" evidence="10">
    <location>
        <begin position="638"/>
        <end position="674"/>
    </location>
</feature>
<protein>
    <recommendedName>
        <fullName evidence="8">DNA-binding protein RFX6</fullName>
    </recommendedName>
    <alternativeName>
        <fullName evidence="9">Regulatory factor X 6</fullName>
    </alternativeName>
</protein>
<evidence type="ECO:0000313" key="12">
    <source>
        <dbReference type="EnsemblMetazoa" id="CLYHEMP019515.1"/>
    </source>
</evidence>
<evidence type="ECO:0000256" key="7">
    <source>
        <dbReference type="ARBA" id="ARBA00023242"/>
    </source>
</evidence>
<keyword evidence="2" id="KW-0217">Developmental protein</keyword>
<feature type="compositionally biased region" description="Polar residues" evidence="10">
    <location>
        <begin position="638"/>
        <end position="648"/>
    </location>
</feature>
<feature type="compositionally biased region" description="Basic and acidic residues" evidence="10">
    <location>
        <begin position="649"/>
        <end position="659"/>
    </location>
</feature>
<reference evidence="12" key="1">
    <citation type="submission" date="2021-01" db="UniProtKB">
        <authorList>
            <consortium name="EnsemblMetazoa"/>
        </authorList>
    </citation>
    <scope>IDENTIFICATION</scope>
</reference>
<dbReference type="PANTHER" id="PTHR12619:SF5">
    <property type="entry name" value="TRANSCRIPTION FACTOR RFX4"/>
    <property type="match status" value="1"/>
</dbReference>
<evidence type="ECO:0000256" key="1">
    <source>
        <dbReference type="ARBA" id="ARBA00004123"/>
    </source>
</evidence>